<name>A0ACC2QAA9_9NEOP</name>
<evidence type="ECO:0000313" key="1">
    <source>
        <dbReference type="EMBL" id="KAJ8710581.1"/>
    </source>
</evidence>
<sequence length="898" mass="100920">MMKVSTELPPFIKTIQDGEEVEDFSEESDEEIEYQPSKQKVKRKADFNPNFKFVGSVDEYNKNTWDDLQKYVRRNVKQTLDQKIERRRAAVKVHGNADDVDTDSDVDRKDSDVGELEISDDELKKDEIKTKPKKLTKKQKLKEELEDEAENGVRIECDEDFFEEPPPYDENASFYMMNLSRPLLKAIGALNYVHPTPIQAATIPVALLGKDVCACAATGTGKTAAYMLPILERLLYKTTGGERTTRVLVLVPTRELGAQVHTVTRQLSQFTAVTVGLSIGGLDVKYQETMLRRNPDIVIATPGRLIDHIRNTPSFGLHSIEVLVLDEADRMLDEYFAEQMKEIIRQCSPKRQSMLFSATMSEQVKDLAAVSLKKPVKLFVDSNKEVAFNLRQEFVRIRRERECDREAMLAALVCRTFRDRAVIFVQTKKQAHRLHVALGLLGVKVAELHGALNQPQRLDSLKRFKEEQVDVLVATDVAARGLDIPGVKTVLNFTLPATIEHYIHRVSSNVGVCYVASDVLVATDVAARGLDIPGVKTVLNFTLPATIEHYIHRVSSNVGVCYVASDVLVATDVAARGLDIPGVKTVLNFTLPATIEHYIHRVGRTARAGRAGVSVSLAGEAERQLVKAIVKRARRPVKSRQVPPDIVAKYRERLARLEPEIAAILDEEYAEKQMNKMEKQTAKLEGAIKTEGPEQAGPKIELKRQREWFQTPREKREEKERLALTKHPDKDKQKKGRGKKRKHDDDDDDSGDDGGRKKKRPTKHKPKDTPEERVNREMEKVALLQSRMAKRKKKQRRIRAVDDNDDLPQNRPKTFNKSKKKQSNFANDLTDTSRAGAKRLRYDANKAQKGNKGMPQKGSKGPPKKGKGGPGKGPGKGKPGAKTFGKPQAGKQGGRRKK</sequence>
<dbReference type="Proteomes" id="UP001231649">
    <property type="component" value="Chromosome 23"/>
</dbReference>
<gene>
    <name evidence="1" type="ORF">PYW08_009096</name>
</gene>
<evidence type="ECO:0000313" key="2">
    <source>
        <dbReference type="Proteomes" id="UP001231649"/>
    </source>
</evidence>
<comment type="caution">
    <text evidence="1">The sequence shown here is derived from an EMBL/GenBank/DDBJ whole genome shotgun (WGS) entry which is preliminary data.</text>
</comment>
<keyword evidence="2" id="KW-1185">Reference proteome</keyword>
<organism evidence="1 2">
    <name type="scientific">Mythimna loreyi</name>
    <dbReference type="NCBI Taxonomy" id="667449"/>
    <lineage>
        <taxon>Eukaryota</taxon>
        <taxon>Metazoa</taxon>
        <taxon>Ecdysozoa</taxon>
        <taxon>Arthropoda</taxon>
        <taxon>Hexapoda</taxon>
        <taxon>Insecta</taxon>
        <taxon>Pterygota</taxon>
        <taxon>Neoptera</taxon>
        <taxon>Endopterygota</taxon>
        <taxon>Lepidoptera</taxon>
        <taxon>Glossata</taxon>
        <taxon>Ditrysia</taxon>
        <taxon>Noctuoidea</taxon>
        <taxon>Noctuidae</taxon>
        <taxon>Noctuinae</taxon>
        <taxon>Hadenini</taxon>
        <taxon>Mythimna</taxon>
    </lineage>
</organism>
<protein>
    <submittedName>
        <fullName evidence="1">Uncharacterized protein</fullName>
    </submittedName>
</protein>
<dbReference type="EMBL" id="CM056799">
    <property type="protein sequence ID" value="KAJ8710581.1"/>
    <property type="molecule type" value="Genomic_DNA"/>
</dbReference>
<proteinExistence type="predicted"/>
<accession>A0ACC2QAA9</accession>
<reference evidence="1" key="1">
    <citation type="submission" date="2023-03" db="EMBL/GenBank/DDBJ databases">
        <title>Chromosome-level genomes of two armyworms, Mythimna separata and Mythimna loreyi, provide insights into the biosynthesis and reception of sex pheromones.</title>
        <authorList>
            <person name="Zhao H."/>
        </authorList>
    </citation>
    <scope>NUCLEOTIDE SEQUENCE</scope>
    <source>
        <strain evidence="1">BeijingLab</strain>
    </source>
</reference>